<proteinExistence type="predicted"/>
<evidence type="ECO:0000313" key="2">
    <source>
        <dbReference type="Proteomes" id="UP000828048"/>
    </source>
</evidence>
<dbReference type="Proteomes" id="UP000828048">
    <property type="component" value="Chromosome 4"/>
</dbReference>
<name>A0ACB7Z4C6_9ERIC</name>
<evidence type="ECO:0000313" key="1">
    <source>
        <dbReference type="EMBL" id="KAH7860639.1"/>
    </source>
</evidence>
<accession>A0ACB7Z4C6</accession>
<reference evidence="1 2" key="1">
    <citation type="journal article" date="2021" name="Hortic Res">
        <title>High-quality reference genome and annotation aids understanding of berry development for evergreen blueberry (Vaccinium darrowii).</title>
        <authorList>
            <person name="Yu J."/>
            <person name="Hulse-Kemp A.M."/>
            <person name="Babiker E."/>
            <person name="Staton M."/>
        </authorList>
    </citation>
    <scope>NUCLEOTIDE SEQUENCE [LARGE SCALE GENOMIC DNA]</scope>
    <source>
        <strain evidence="2">cv. NJ 8807/NJ 8810</strain>
        <tissue evidence="1">Young leaf</tissue>
    </source>
</reference>
<dbReference type="EMBL" id="CM037154">
    <property type="protein sequence ID" value="KAH7860639.1"/>
    <property type="molecule type" value="Genomic_DNA"/>
</dbReference>
<gene>
    <name evidence="1" type="ORF">Vadar_015990</name>
</gene>
<protein>
    <submittedName>
        <fullName evidence="1">Uncharacterized protein</fullName>
    </submittedName>
</protein>
<organism evidence="1 2">
    <name type="scientific">Vaccinium darrowii</name>
    <dbReference type="NCBI Taxonomy" id="229202"/>
    <lineage>
        <taxon>Eukaryota</taxon>
        <taxon>Viridiplantae</taxon>
        <taxon>Streptophyta</taxon>
        <taxon>Embryophyta</taxon>
        <taxon>Tracheophyta</taxon>
        <taxon>Spermatophyta</taxon>
        <taxon>Magnoliopsida</taxon>
        <taxon>eudicotyledons</taxon>
        <taxon>Gunneridae</taxon>
        <taxon>Pentapetalae</taxon>
        <taxon>asterids</taxon>
        <taxon>Ericales</taxon>
        <taxon>Ericaceae</taxon>
        <taxon>Vaccinioideae</taxon>
        <taxon>Vaccinieae</taxon>
        <taxon>Vaccinium</taxon>
    </lineage>
</organism>
<comment type="caution">
    <text evidence="1">The sequence shown here is derived from an EMBL/GenBank/DDBJ whole genome shotgun (WGS) entry which is preliminary data.</text>
</comment>
<keyword evidence="2" id="KW-1185">Reference proteome</keyword>
<sequence length="111" mass="12284">MPGNGMHWADEDWGSPVPEPLFSGDRTHERFFENAMETKEEKFQLVAKEKGGEKAAAAAGAKIAEVKIKITKKQLKEGLFVEEVVAQLMRAGGDDQRSCRRPALQSIAELN</sequence>